<feature type="transmembrane region" description="Helical" evidence="1">
    <location>
        <begin position="124"/>
        <end position="141"/>
    </location>
</feature>
<evidence type="ECO:0000256" key="1">
    <source>
        <dbReference type="SAM" id="Phobius"/>
    </source>
</evidence>
<accession>A0A1G6NYC0</accession>
<feature type="transmembrane region" description="Helical" evidence="1">
    <location>
        <begin position="31"/>
        <end position="49"/>
    </location>
</feature>
<keyword evidence="1" id="KW-0812">Transmembrane</keyword>
<feature type="transmembrane region" description="Helical" evidence="1">
    <location>
        <begin position="61"/>
        <end position="85"/>
    </location>
</feature>
<dbReference type="STRING" id="1640674.SAMN05216323_104622"/>
<feature type="transmembrane region" description="Helical" evidence="1">
    <location>
        <begin position="91"/>
        <end position="112"/>
    </location>
</feature>
<name>A0A1G6NYC0_9BACT</name>
<gene>
    <name evidence="2" type="ORF">SAMN05216323_104622</name>
</gene>
<dbReference type="PANTHER" id="PTHR39419:SF1">
    <property type="entry name" value="SLL0814 PROTEIN"/>
    <property type="match status" value="1"/>
</dbReference>
<reference evidence="2 3" key="1">
    <citation type="submission" date="2016-09" db="EMBL/GenBank/DDBJ databases">
        <authorList>
            <person name="Capua I."/>
            <person name="De Benedictis P."/>
            <person name="Joannis T."/>
            <person name="Lombin L.H."/>
            <person name="Cattoli G."/>
        </authorList>
    </citation>
    <scope>NUCLEOTIDE SEQUENCE [LARGE SCALE GENOMIC DNA]</scope>
    <source>
        <strain evidence="2 3">A7P-90m</strain>
    </source>
</reference>
<keyword evidence="3" id="KW-1185">Reference proteome</keyword>
<dbReference type="RefSeq" id="WP_170830105.1">
    <property type="nucleotide sequence ID" value="NZ_FMYP01000046.1"/>
</dbReference>
<evidence type="ECO:0000313" key="2">
    <source>
        <dbReference type="EMBL" id="SDC72256.1"/>
    </source>
</evidence>
<sequence length="211" mass="23627">MKTLKLVVISLAIAHAIGVFGIAICLHRPELFALTWVFLLVSMAVLLLFQQSYSWYQLPIALAIATIGFVAEVVGIHTGLLFGNYSYGASLGIKMFDVPLIIGLNWLMLVYTSRVIVEKYFSSAVIRVVAGALLLVAYDLLVEIPAGRLDMWTWRDGTPGIANFIGWFGVALLMHTIVEVMEFRFRNYIAIPLFIIQFVFFGLLTLLFFVI</sequence>
<dbReference type="PANTHER" id="PTHR39419">
    <property type="entry name" value="SLL0814 PROTEIN"/>
    <property type="match status" value="1"/>
</dbReference>
<dbReference type="Pfam" id="PF04240">
    <property type="entry name" value="Caroten_synth"/>
    <property type="match status" value="1"/>
</dbReference>
<organism evidence="2 3">
    <name type="scientific">Williamwhitmania taraxaci</name>
    <dbReference type="NCBI Taxonomy" id="1640674"/>
    <lineage>
        <taxon>Bacteria</taxon>
        <taxon>Pseudomonadati</taxon>
        <taxon>Bacteroidota</taxon>
        <taxon>Bacteroidia</taxon>
        <taxon>Bacteroidales</taxon>
        <taxon>Williamwhitmaniaceae</taxon>
        <taxon>Williamwhitmania</taxon>
    </lineage>
</organism>
<feature type="transmembrane region" description="Helical" evidence="1">
    <location>
        <begin position="188"/>
        <end position="210"/>
    </location>
</feature>
<dbReference type="Proteomes" id="UP000199452">
    <property type="component" value="Unassembled WGS sequence"/>
</dbReference>
<keyword evidence="1" id="KW-0472">Membrane</keyword>
<keyword evidence="1" id="KW-1133">Transmembrane helix</keyword>
<dbReference type="AlphaFoldDB" id="A0A1G6NYC0"/>
<evidence type="ECO:0000313" key="3">
    <source>
        <dbReference type="Proteomes" id="UP000199452"/>
    </source>
</evidence>
<dbReference type="EMBL" id="FMYP01000046">
    <property type="protein sequence ID" value="SDC72256.1"/>
    <property type="molecule type" value="Genomic_DNA"/>
</dbReference>
<dbReference type="InterPro" id="IPR007354">
    <property type="entry name" value="CruF-like"/>
</dbReference>
<proteinExistence type="predicted"/>
<feature type="transmembrane region" description="Helical" evidence="1">
    <location>
        <begin position="161"/>
        <end position="181"/>
    </location>
</feature>
<protein>
    <submittedName>
        <fullName evidence="2">Putative membrane protein</fullName>
    </submittedName>
</protein>